<dbReference type="AlphaFoldDB" id="A0A368G7E5"/>
<keyword evidence="2" id="KW-1185">Reference proteome</keyword>
<gene>
    <name evidence="1" type="ORF">ANCCAN_13713</name>
</gene>
<name>A0A368G7E5_ANCCA</name>
<proteinExistence type="predicted"/>
<dbReference type="OrthoDB" id="5874785at2759"/>
<organism evidence="1 2">
    <name type="scientific">Ancylostoma caninum</name>
    <name type="common">Dog hookworm</name>
    <dbReference type="NCBI Taxonomy" id="29170"/>
    <lineage>
        <taxon>Eukaryota</taxon>
        <taxon>Metazoa</taxon>
        <taxon>Ecdysozoa</taxon>
        <taxon>Nematoda</taxon>
        <taxon>Chromadorea</taxon>
        <taxon>Rhabditida</taxon>
        <taxon>Rhabditina</taxon>
        <taxon>Rhabditomorpha</taxon>
        <taxon>Strongyloidea</taxon>
        <taxon>Ancylostomatidae</taxon>
        <taxon>Ancylostomatinae</taxon>
        <taxon>Ancylostoma</taxon>
    </lineage>
</organism>
<protein>
    <submittedName>
        <fullName evidence="1">Uncharacterized protein</fullName>
    </submittedName>
</protein>
<dbReference type="Proteomes" id="UP000252519">
    <property type="component" value="Unassembled WGS sequence"/>
</dbReference>
<sequence>MCHSSFPAFKAISKARRGKDDVFQPSTTNESNMENFLEKFQRLQDYLENTEVAWNEAGPIHHILIDIIDRLNKKIAKMSSTCRKFRRRSAEIKHQLELIEQLSSNVNSSKVIAQDRRLK</sequence>
<accession>A0A368G7E5</accession>
<comment type="caution">
    <text evidence="1">The sequence shown here is derived from an EMBL/GenBank/DDBJ whole genome shotgun (WGS) entry which is preliminary data.</text>
</comment>
<evidence type="ECO:0000313" key="2">
    <source>
        <dbReference type="Proteomes" id="UP000252519"/>
    </source>
</evidence>
<reference evidence="1 2" key="1">
    <citation type="submission" date="2014-10" db="EMBL/GenBank/DDBJ databases">
        <title>Draft genome of the hookworm Ancylostoma caninum.</title>
        <authorList>
            <person name="Mitreva M."/>
        </authorList>
    </citation>
    <scope>NUCLEOTIDE SEQUENCE [LARGE SCALE GENOMIC DNA]</scope>
    <source>
        <strain evidence="1 2">Baltimore</strain>
    </source>
</reference>
<evidence type="ECO:0000313" key="1">
    <source>
        <dbReference type="EMBL" id="RCN40364.1"/>
    </source>
</evidence>
<dbReference type="EMBL" id="JOJR01000289">
    <property type="protein sequence ID" value="RCN40364.1"/>
    <property type="molecule type" value="Genomic_DNA"/>
</dbReference>